<name>A0A1W1CZ50_9ZZZZ</name>
<dbReference type="Gene3D" id="1.10.4080.10">
    <property type="entry name" value="ADP-ribosylation/Crystallin J1"/>
    <property type="match status" value="1"/>
</dbReference>
<dbReference type="InterPro" id="IPR005502">
    <property type="entry name" value="Ribosyl_crysJ1"/>
</dbReference>
<dbReference type="EMBL" id="FPHM01000190">
    <property type="protein sequence ID" value="SFV71013.1"/>
    <property type="molecule type" value="Genomic_DNA"/>
</dbReference>
<dbReference type="PANTHER" id="PTHR16222">
    <property type="entry name" value="ADP-RIBOSYLGLYCOHYDROLASE"/>
    <property type="match status" value="1"/>
</dbReference>
<protein>
    <submittedName>
        <fullName evidence="1">ADP-ribosylation/Crystallin J1</fullName>
    </submittedName>
</protein>
<dbReference type="AlphaFoldDB" id="A0A1W1CZ50"/>
<accession>A0A1W1CZ50</accession>
<dbReference type="Pfam" id="PF03747">
    <property type="entry name" value="ADP_ribosyl_GH"/>
    <property type="match status" value="1"/>
</dbReference>
<dbReference type="InterPro" id="IPR036705">
    <property type="entry name" value="Ribosyl_crysJ1_sf"/>
</dbReference>
<evidence type="ECO:0000313" key="1">
    <source>
        <dbReference type="EMBL" id="SFV71013.1"/>
    </source>
</evidence>
<dbReference type="PANTHER" id="PTHR16222:SF12">
    <property type="entry name" value="ADP-RIBOSYLGLYCOHYDROLASE-RELATED"/>
    <property type="match status" value="1"/>
</dbReference>
<dbReference type="InterPro" id="IPR050792">
    <property type="entry name" value="ADP-ribosylglycohydrolase"/>
</dbReference>
<reference evidence="1" key="1">
    <citation type="submission" date="2016-10" db="EMBL/GenBank/DDBJ databases">
        <authorList>
            <person name="de Groot N.N."/>
        </authorList>
    </citation>
    <scope>NUCLEOTIDE SEQUENCE</scope>
</reference>
<proteinExistence type="predicted"/>
<organism evidence="1">
    <name type="scientific">hydrothermal vent metagenome</name>
    <dbReference type="NCBI Taxonomy" id="652676"/>
    <lineage>
        <taxon>unclassified sequences</taxon>
        <taxon>metagenomes</taxon>
        <taxon>ecological metagenomes</taxon>
    </lineage>
</organism>
<gene>
    <name evidence="1" type="ORF">MNB_SV-13-553</name>
</gene>
<dbReference type="SUPFAM" id="SSF101478">
    <property type="entry name" value="ADP-ribosylglycohydrolase"/>
    <property type="match status" value="1"/>
</dbReference>
<sequence length="254" mass="28753">MLGAITGDIIGSAYERYPIKTKKFKLFSKHSQFTDDTVMTLAVVKAILEDEDYLKHVVYFGTRYADVGYGASFRKWLQSWNHKPYNSWGNGSAMRVSAIGFLSDTESEVLLEAKKSAEITHNHPEGIKGAEATALAIFMARKGKSKNQIRERISKQFDYDLNRTVDEIRPNYKFQVSCQESVPESIICFLDADSYEDTIRNAISLGGDADTMACISGGIAEAYYGEIPLEILVEVYKRLPKEFLEIVLRFRDRV</sequence>